<feature type="region of interest" description="Disordered" evidence="2">
    <location>
        <begin position="1450"/>
        <end position="1469"/>
    </location>
</feature>
<reference evidence="3 4" key="1">
    <citation type="submission" date="2013-09" db="EMBL/GenBank/DDBJ databases">
        <title>Corchorus capsularis genome sequencing.</title>
        <authorList>
            <person name="Alam M."/>
            <person name="Haque M.S."/>
            <person name="Islam M.S."/>
            <person name="Emdad E.M."/>
            <person name="Islam M.M."/>
            <person name="Ahmed B."/>
            <person name="Halim A."/>
            <person name="Hossen Q.M.M."/>
            <person name="Hossain M.Z."/>
            <person name="Ahmed R."/>
            <person name="Khan M.M."/>
            <person name="Islam R."/>
            <person name="Rashid M.M."/>
            <person name="Khan S.A."/>
            <person name="Rahman M.S."/>
            <person name="Alam M."/>
        </authorList>
    </citation>
    <scope>NUCLEOTIDE SEQUENCE [LARGE SCALE GENOMIC DNA]</scope>
    <source>
        <strain evidence="4">cv. CVL-1</strain>
        <tissue evidence="3">Whole seedling</tissue>
    </source>
</reference>
<comment type="caution">
    <text evidence="3">The sequence shown here is derived from an EMBL/GenBank/DDBJ whole genome shotgun (WGS) entry which is preliminary data.</text>
</comment>
<feature type="compositionally biased region" description="Polar residues" evidence="2">
    <location>
        <begin position="1010"/>
        <end position="1028"/>
    </location>
</feature>
<dbReference type="Gramene" id="OMO51214">
    <property type="protein sequence ID" value="OMO51214"/>
    <property type="gene ID" value="CCACVL1_29932"/>
</dbReference>
<feature type="compositionally biased region" description="Polar residues" evidence="2">
    <location>
        <begin position="1046"/>
        <end position="1055"/>
    </location>
</feature>
<evidence type="ECO:0000313" key="3">
    <source>
        <dbReference type="EMBL" id="OMO51214.1"/>
    </source>
</evidence>
<protein>
    <submittedName>
        <fullName evidence="3">Uncharacterized protein</fullName>
    </submittedName>
</protein>
<proteinExistence type="predicted"/>
<dbReference type="EMBL" id="AWWV01015909">
    <property type="protein sequence ID" value="OMO51214.1"/>
    <property type="molecule type" value="Genomic_DNA"/>
</dbReference>
<dbReference type="OMA" id="KNSWPPK"/>
<feature type="region of interest" description="Disordered" evidence="2">
    <location>
        <begin position="1293"/>
        <end position="1312"/>
    </location>
</feature>
<dbReference type="PANTHER" id="PTHR31267">
    <property type="entry name" value="DENTIN SIALOPHOSPHOPROTEIN-LIKE PROTEIN"/>
    <property type="match status" value="1"/>
</dbReference>
<feature type="coiled-coil region" evidence="1">
    <location>
        <begin position="1713"/>
        <end position="1747"/>
    </location>
</feature>
<feature type="compositionally biased region" description="Polar residues" evidence="2">
    <location>
        <begin position="95"/>
        <end position="107"/>
    </location>
</feature>
<feature type="compositionally biased region" description="Polar residues" evidence="2">
    <location>
        <begin position="1249"/>
        <end position="1264"/>
    </location>
</feature>
<feature type="region of interest" description="Disordered" evidence="2">
    <location>
        <begin position="1249"/>
        <end position="1279"/>
    </location>
</feature>
<sequence length="1813" mass="196232">MPGNEVGDRIHNFLGQESLPQGQHHSQVIDGSWPGLSNNLWVGSQRQVGGPLVSSLKNFSINQLAESDRGHSGQSSSLQHGLNFTQSALRPEIARSQSQNQSPTANGYMQGHPSFQARQNETNFLGVDSASRGLSALDSQIGNGPDLHKKNLLRLESNESPVNYDFFGGQQQISGQLPGMIQSLPRQQSGMSDMQLLQQHAMLKHMQELHRQQLQKPQYQLPEARHLSPTNQGSAVAKQGSGSLSQAPINGVPVHDASNYSWQPEHMTPNANWLQHGASPAMQASSSGFMFSPEQGQVRLMGLVPQQVDQSFYGISSSGGRTNPYQYPVQMDKPIMHQGPASSSSFPGNQYAMFPDQVGLQDGTSVSRQGDPGKNMFGAAAGQGLNSGFHSENLQQMNIQPKNVVIHESHGRQEHPGPSETSLEKSVIQAAPSQNVATLDPTEEKILFGSDDNVWDIFGKSINAGPVMDGPDSFGALPSLQSGSWSALMQSAVAETSSNDIGVQDEWSGLGVQNSEPPSRNMQSSTFNVGSKHQSAWAENNLQTAATQNSKPFPMSADANINLDFCSVPGVQQSGVQTSNEQSGRVQNDSSQRLVQQMTEERSKWLDHSPLQKPVAESAPLFGNVARSPDVQANAKNISGHQQGIAVYNHPSQPYNKQNGWNFIESASHTGCAISKSQDTESSLQPSQKIDDRGAMYEERSHRSGVIQPVPDANTETGNVNSALASPQINREGSDLNNVAAITDSSMARVIKDSSRQLPNSHNFNLWKSIDSKGNSGINKVPANYQQTQDKGPQTVDLSGNNCLDKGASETNMLENPGVKETSNDSFRSNLSQHATSGGMRDNVWVDANDPRGGKQKSFGHISRKPSVTRKFQYHPMGDLDAEVEPSYGTKSVTHSQAISQHVSQGLKGHEQGNFGQSKFTGHVTGESTETEKGRFPGILADEVPSKSSNPGAAPERFFSGFVPNKSVSMSQNMLELLQKVDQPREHGTATHLSSSERNQSSEMPDTETSDGSVGQFQHNRPSASQGFGLQLGPPSQRFPIPDRPYSSQGSPQGVNSVNTVHVPSEVGRMGHTWLGPTTSGQSSTLGDIRSNLSNVSGQISNKASQYNVLGNVSAGLNSDYSNLKGHLQGQHVAGAASEVTPNESLNAPFVGLDSQSKQTEDSCERAQTSQLGRKSAPQMPKTAPDNDLAPSEASQPSSSNQNHAMDPDQQFPVLEAMPASQPSAPSESLQQGAFNKVLPNAWTRVSSPQHLVGAQSSRASQSLLKPHPQPNSETTLPGMKKVDDQIAWAGGSSQSEFSAGSAKPPSFVGEEQPAKAQQVLPENVASQNPATTQRDIEAFGRSLRPSNAVNQNYSLLHQVQAMKNSEIDPSNRSVKRFKGPDSGSDAPQISPQGAEQLSYGSDTMLRDAPVNRPLVPSGDSKMLSFSSNSGDNRETHLSSNDIVAFARSDSQHFPNGNNSAANLRGETSQISPQMAPSWFDRYGTFKNGQMLPIYDARKIAMLKTAEKPFIVGRPPSDSFHAFHSGEQVNAAADASQLDNARKSPNLMPIPEQISPQSLPPDITNQNLVAVKVKKRKSTTFEFLPWHREVAQSSQRPQNISMAEVEWAHAANRLVEKVEDEPEMIEDWPLVLRSKRRLILTTQLMQQLLRAPPRFVLSLDASKNYDTVAYFVARSALGDACSTAYISESHTAVPPDSGSTISAKLKMSEGSSKQSILKAAEELITRAQKLESDLQSLDKRASILDLRVECQDLEKFSVINRFAKFHGRGQTDGAESSSSSDAIANTQKFFPQRYVTALPMPRNLPDRVQCLSL</sequence>
<feature type="region of interest" description="Disordered" evidence="2">
    <location>
        <begin position="908"/>
        <end position="952"/>
    </location>
</feature>
<evidence type="ECO:0000256" key="2">
    <source>
        <dbReference type="SAM" id="MobiDB-lite"/>
    </source>
</evidence>
<dbReference type="STRING" id="210143.A0A1R3FZG5"/>
<feature type="region of interest" description="Disordered" evidence="2">
    <location>
        <begin position="984"/>
        <end position="1055"/>
    </location>
</feature>
<organism evidence="3 4">
    <name type="scientific">Corchorus capsularis</name>
    <name type="common">Jute</name>
    <dbReference type="NCBI Taxonomy" id="210143"/>
    <lineage>
        <taxon>Eukaryota</taxon>
        <taxon>Viridiplantae</taxon>
        <taxon>Streptophyta</taxon>
        <taxon>Embryophyta</taxon>
        <taxon>Tracheophyta</taxon>
        <taxon>Spermatophyta</taxon>
        <taxon>Magnoliopsida</taxon>
        <taxon>eudicotyledons</taxon>
        <taxon>Gunneridae</taxon>
        <taxon>Pentapetalae</taxon>
        <taxon>rosids</taxon>
        <taxon>malvids</taxon>
        <taxon>Malvales</taxon>
        <taxon>Malvaceae</taxon>
        <taxon>Grewioideae</taxon>
        <taxon>Apeibeae</taxon>
        <taxon>Corchorus</taxon>
    </lineage>
</organism>
<feature type="compositionally biased region" description="Polar residues" evidence="2">
    <location>
        <begin position="1193"/>
        <end position="1204"/>
    </location>
</feature>
<feature type="compositionally biased region" description="Polar residues" evidence="2">
    <location>
        <begin position="1386"/>
        <end position="1402"/>
    </location>
</feature>
<feature type="region of interest" description="Disordered" evidence="2">
    <location>
        <begin position="1145"/>
        <end position="1207"/>
    </location>
</feature>
<feature type="region of interest" description="Disordered" evidence="2">
    <location>
        <begin position="1365"/>
        <end position="1437"/>
    </location>
</feature>
<gene>
    <name evidence="3" type="ORF">CCACVL1_29932</name>
</gene>
<evidence type="ECO:0000313" key="4">
    <source>
        <dbReference type="Proteomes" id="UP000188268"/>
    </source>
</evidence>
<feature type="compositionally biased region" description="Polar residues" evidence="2">
    <location>
        <begin position="1452"/>
        <end position="1469"/>
    </location>
</feature>
<name>A0A1R3FZG5_COCAP</name>
<evidence type="ECO:0000256" key="1">
    <source>
        <dbReference type="SAM" id="Coils"/>
    </source>
</evidence>
<dbReference type="Proteomes" id="UP000188268">
    <property type="component" value="Unassembled WGS sequence"/>
</dbReference>
<dbReference type="PANTHER" id="PTHR31267:SF7">
    <property type="entry name" value="DENTIN SIALOPHOSPHOPROTEIN-LIKE PROTEIN"/>
    <property type="match status" value="1"/>
</dbReference>
<keyword evidence="1" id="KW-0175">Coiled coil</keyword>
<dbReference type="OrthoDB" id="1630099at2759"/>
<feature type="region of interest" description="Disordered" evidence="2">
    <location>
        <begin position="92"/>
        <end position="113"/>
    </location>
</feature>
<accession>A0A1R3FZG5</accession>
<keyword evidence="4" id="KW-1185">Reference proteome</keyword>
<feature type="compositionally biased region" description="Polar residues" evidence="2">
    <location>
        <begin position="991"/>
        <end position="1004"/>
    </location>
</feature>